<organism evidence="2 3">
    <name type="scientific">Trichonephila clavata</name>
    <name type="common">Joro spider</name>
    <name type="synonym">Nephila clavata</name>
    <dbReference type="NCBI Taxonomy" id="2740835"/>
    <lineage>
        <taxon>Eukaryota</taxon>
        <taxon>Metazoa</taxon>
        <taxon>Ecdysozoa</taxon>
        <taxon>Arthropoda</taxon>
        <taxon>Chelicerata</taxon>
        <taxon>Arachnida</taxon>
        <taxon>Araneae</taxon>
        <taxon>Araneomorphae</taxon>
        <taxon>Entelegynae</taxon>
        <taxon>Araneoidea</taxon>
        <taxon>Nephilidae</taxon>
        <taxon>Trichonephila</taxon>
    </lineage>
</organism>
<proteinExistence type="predicted"/>
<evidence type="ECO:0000256" key="1">
    <source>
        <dbReference type="SAM" id="MobiDB-lite"/>
    </source>
</evidence>
<feature type="region of interest" description="Disordered" evidence="1">
    <location>
        <begin position="48"/>
        <end position="74"/>
    </location>
</feature>
<dbReference type="AlphaFoldDB" id="A0A8X6LEK7"/>
<evidence type="ECO:0000313" key="3">
    <source>
        <dbReference type="Proteomes" id="UP000887116"/>
    </source>
</evidence>
<name>A0A8X6LEK7_TRICU</name>
<keyword evidence="3" id="KW-1185">Reference proteome</keyword>
<dbReference type="EMBL" id="BMAO01015975">
    <property type="protein sequence ID" value="GFR05542.1"/>
    <property type="molecule type" value="Genomic_DNA"/>
</dbReference>
<sequence length="116" mass="12895">MTRFVGAHTDPIESRLSDSIICQKSKNPIHRYLHLLLGGRKTLPGSVLGPLPTRSASDVMKDSTPSKSFSTGYTPSSLKKINLTSHARSWGRKGDRTLYLPTEQLYCINFLSSNCR</sequence>
<comment type="caution">
    <text evidence="2">The sequence shown here is derived from an EMBL/GenBank/DDBJ whole genome shotgun (WGS) entry which is preliminary data.</text>
</comment>
<reference evidence="2" key="1">
    <citation type="submission" date="2020-07" db="EMBL/GenBank/DDBJ databases">
        <title>Multicomponent nature underlies the extraordinary mechanical properties of spider dragline silk.</title>
        <authorList>
            <person name="Kono N."/>
            <person name="Nakamura H."/>
            <person name="Mori M."/>
            <person name="Yoshida Y."/>
            <person name="Ohtoshi R."/>
            <person name="Malay A.D."/>
            <person name="Moran D.A.P."/>
            <person name="Tomita M."/>
            <person name="Numata K."/>
            <person name="Arakawa K."/>
        </authorList>
    </citation>
    <scope>NUCLEOTIDE SEQUENCE</scope>
</reference>
<accession>A0A8X6LEK7</accession>
<gene>
    <name evidence="2" type="ORF">TNCT_84811</name>
</gene>
<protein>
    <submittedName>
        <fullName evidence="2">Uncharacterized protein</fullName>
    </submittedName>
</protein>
<dbReference type="Proteomes" id="UP000887116">
    <property type="component" value="Unassembled WGS sequence"/>
</dbReference>
<evidence type="ECO:0000313" key="2">
    <source>
        <dbReference type="EMBL" id="GFR05542.1"/>
    </source>
</evidence>
<feature type="compositionally biased region" description="Polar residues" evidence="1">
    <location>
        <begin position="63"/>
        <end position="74"/>
    </location>
</feature>